<evidence type="ECO:0000256" key="4">
    <source>
        <dbReference type="ARBA" id="ARBA00022989"/>
    </source>
</evidence>
<keyword evidence="3 7" id="KW-0812">Transmembrane</keyword>
<reference evidence="9" key="1">
    <citation type="submission" date="2019-01" db="EMBL/GenBank/DDBJ databases">
        <title>Colletotrichum abscissum LGMF1257.</title>
        <authorList>
            <person name="Baroncelli R."/>
        </authorList>
    </citation>
    <scope>NUCLEOTIDE SEQUENCE</scope>
    <source>
        <strain evidence="9">Ca142</strain>
    </source>
</reference>
<evidence type="ECO:0000256" key="5">
    <source>
        <dbReference type="ARBA" id="ARBA00023136"/>
    </source>
</evidence>
<keyword evidence="9" id="KW-0503">Monooxygenase</keyword>
<organism evidence="9 10">
    <name type="scientific">Colletotrichum abscissum</name>
    <dbReference type="NCBI Taxonomy" id="1671311"/>
    <lineage>
        <taxon>Eukaryota</taxon>
        <taxon>Fungi</taxon>
        <taxon>Dikarya</taxon>
        <taxon>Ascomycota</taxon>
        <taxon>Pezizomycotina</taxon>
        <taxon>Sordariomycetes</taxon>
        <taxon>Hypocreomycetidae</taxon>
        <taxon>Glomerellales</taxon>
        <taxon>Glomerellaceae</taxon>
        <taxon>Colletotrichum</taxon>
        <taxon>Colletotrichum acutatum species complex</taxon>
    </lineage>
</organism>
<comment type="caution">
    <text evidence="9">The sequence shown here is derived from an EMBL/GenBank/DDBJ whole genome shotgun (WGS) entry which is preliminary data.</text>
</comment>
<keyword evidence="5 7" id="KW-0472">Membrane</keyword>
<dbReference type="InterPro" id="IPR020846">
    <property type="entry name" value="MFS_dom"/>
</dbReference>
<name>A0A9Q0AZN9_9PEZI</name>
<dbReference type="InterPro" id="IPR011251">
    <property type="entry name" value="Luciferase-like_dom"/>
</dbReference>
<feature type="transmembrane region" description="Helical" evidence="7">
    <location>
        <begin position="770"/>
        <end position="791"/>
    </location>
</feature>
<dbReference type="GO" id="GO:0022857">
    <property type="term" value="F:transmembrane transporter activity"/>
    <property type="evidence" value="ECO:0007669"/>
    <property type="project" value="InterPro"/>
</dbReference>
<feature type="transmembrane region" description="Helical" evidence="7">
    <location>
        <begin position="722"/>
        <end position="741"/>
    </location>
</feature>
<feature type="transmembrane region" description="Helical" evidence="7">
    <location>
        <begin position="447"/>
        <end position="466"/>
    </location>
</feature>
<evidence type="ECO:0000256" key="1">
    <source>
        <dbReference type="ARBA" id="ARBA00004141"/>
    </source>
</evidence>
<comment type="subcellular location">
    <subcellularLocation>
        <location evidence="1">Membrane</location>
        <topology evidence="1">Multi-pass membrane protein</topology>
    </subcellularLocation>
</comment>
<dbReference type="EMBL" id="SDAQ01000113">
    <property type="protein sequence ID" value="KAI3537594.1"/>
    <property type="molecule type" value="Genomic_DNA"/>
</dbReference>
<sequence>MEPSARRQIILNAFDMFTPSHLCFGQWRRGEDEVADKFRDLSYWTNLAQTLERGDIHALILADTYGQHDIYNGSAEPTIRTSCQFPMGDPVIAPFVVAKRFSTLDHLTKGRFGWNIVTSFKESAAKAVGVSYVEHDERYAAADEYLELLYNAGIAFAAKHAEGIMISGLSPHILAPRVAAIRQQAAKAGRDPGSVKIFAVITPVIARTDEEATAKYRKALEFANFEAGLAFFSGNAAIDLAKYDLDAEIRPDDATIDGRVHSMVSSLKYRGDDIPAWTPRNIGKVMAIGGNGPVPVGSAARVADFLEEWVKIADLDGFNVGYVTTPGSFEDVVDLLVPELRRRGLYGYDGLSGDEITLRERMYGVGQKHLRHDHIGDQYKYKSWATFGYFVRLLDSSNITNAYVSGMKEDLDFQGNEYNLLQTFFTCGYLVGQIPSQFLLTRFRPSIYLPVAELLWTIVTFCFAAVKDVRHVLAMRFLLGFLESPFAVGVLTIMGSWYTPRELSKRISIFYSASYAASMFSGYLQAAIYRGLNGAGGLPGWRWLFIFCGIISIWAPIWGFFAVPDNPHITRARWMRPSEQAKHIARMEAIDRRKPEPLTKARVLGIFTNWPIYVFSFALICHCVVTQPLNYFSVWLKSLNRFTVYQINLFPTAAQAYMKHRHPDLADKTQTINLIGMIMVAVESSYALTFVGYVINAASWGFWPVLYAWAIEIMHKNMEERAIVIGVAQTLGQAFIAWVPGLQLSCPQHLEKTLIVAVVILDVGKYAPSFHMGFSVMCGVSVLELSSIFIIRHFEKREKAKNEQSILSN</sequence>
<keyword evidence="4 7" id="KW-1133">Transmembrane helix</keyword>
<dbReference type="SUPFAM" id="SSF51679">
    <property type="entry name" value="Bacterial luciferase-like"/>
    <property type="match status" value="1"/>
</dbReference>
<keyword evidence="10" id="KW-1185">Reference proteome</keyword>
<protein>
    <submittedName>
        <fullName evidence="9">DszA family Xenobiotic compound monooxygenase</fullName>
    </submittedName>
</protein>
<dbReference type="GO" id="GO:0004497">
    <property type="term" value="F:monooxygenase activity"/>
    <property type="evidence" value="ECO:0007669"/>
    <property type="project" value="UniProtKB-KW"/>
</dbReference>
<dbReference type="PANTHER" id="PTHR30011">
    <property type="entry name" value="ALKANESULFONATE MONOOXYGENASE-RELATED"/>
    <property type="match status" value="1"/>
</dbReference>
<gene>
    <name evidence="9" type="ORF">CABS02_12071</name>
</gene>
<feature type="transmembrane region" description="Helical" evidence="7">
    <location>
        <begin position="686"/>
        <end position="710"/>
    </location>
</feature>
<feature type="transmembrane region" description="Helical" evidence="7">
    <location>
        <begin position="509"/>
        <end position="529"/>
    </location>
</feature>
<feature type="domain" description="Major facilitator superfamily (MFS) profile" evidence="8">
    <location>
        <begin position="381"/>
        <end position="796"/>
    </location>
</feature>
<evidence type="ECO:0000256" key="7">
    <source>
        <dbReference type="SAM" id="Phobius"/>
    </source>
</evidence>
<dbReference type="Gene3D" id="3.20.20.30">
    <property type="entry name" value="Luciferase-like domain"/>
    <property type="match status" value="2"/>
</dbReference>
<evidence type="ECO:0000256" key="2">
    <source>
        <dbReference type="ARBA" id="ARBA00022448"/>
    </source>
</evidence>
<evidence type="ECO:0000259" key="8">
    <source>
        <dbReference type="PROSITE" id="PS50850"/>
    </source>
</evidence>
<dbReference type="Proteomes" id="UP001056436">
    <property type="component" value="Unassembled WGS sequence"/>
</dbReference>
<dbReference type="GO" id="GO:0016705">
    <property type="term" value="F:oxidoreductase activity, acting on paired donors, with incorporation or reduction of molecular oxygen"/>
    <property type="evidence" value="ECO:0007669"/>
    <property type="project" value="InterPro"/>
</dbReference>
<dbReference type="PROSITE" id="PS50850">
    <property type="entry name" value="MFS"/>
    <property type="match status" value="1"/>
</dbReference>
<dbReference type="InterPro" id="IPR011701">
    <property type="entry name" value="MFS"/>
</dbReference>
<keyword evidence="2" id="KW-0813">Transport</keyword>
<keyword evidence="9" id="KW-0560">Oxidoreductase</keyword>
<evidence type="ECO:0000256" key="3">
    <source>
        <dbReference type="ARBA" id="ARBA00022692"/>
    </source>
</evidence>
<accession>A0A9Q0AZN9</accession>
<dbReference type="AlphaFoldDB" id="A0A9Q0AZN9"/>
<dbReference type="Gene3D" id="1.20.1250.20">
    <property type="entry name" value="MFS general substrate transporter like domains"/>
    <property type="match status" value="1"/>
</dbReference>
<dbReference type="Pfam" id="PF00296">
    <property type="entry name" value="Bac_luciferase"/>
    <property type="match status" value="2"/>
</dbReference>
<dbReference type="InterPro" id="IPR051260">
    <property type="entry name" value="Diverse_substr_monoxygenases"/>
</dbReference>
<dbReference type="InterPro" id="IPR036661">
    <property type="entry name" value="Luciferase-like_sf"/>
</dbReference>
<dbReference type="FunFam" id="1.20.1250.20:FF:000065">
    <property type="entry name" value="Putative MFS pantothenate transporter"/>
    <property type="match status" value="1"/>
</dbReference>
<evidence type="ECO:0000313" key="9">
    <source>
        <dbReference type="EMBL" id="KAI3537594.1"/>
    </source>
</evidence>
<proteinExistence type="inferred from homology"/>
<dbReference type="Pfam" id="PF07690">
    <property type="entry name" value="MFS_1"/>
    <property type="match status" value="1"/>
</dbReference>
<feature type="transmembrane region" description="Helical" evidence="7">
    <location>
        <begin position="541"/>
        <end position="563"/>
    </location>
</feature>
<dbReference type="SUPFAM" id="SSF103473">
    <property type="entry name" value="MFS general substrate transporter"/>
    <property type="match status" value="1"/>
</dbReference>
<evidence type="ECO:0000256" key="6">
    <source>
        <dbReference type="ARBA" id="ARBA00037968"/>
    </source>
</evidence>
<dbReference type="OrthoDB" id="3639251at2759"/>
<dbReference type="InterPro" id="IPR036259">
    <property type="entry name" value="MFS_trans_sf"/>
</dbReference>
<feature type="transmembrane region" description="Helical" evidence="7">
    <location>
        <begin position="610"/>
        <end position="629"/>
    </location>
</feature>
<comment type="similarity">
    <text evidence="6">Belongs to the major facilitator superfamily. Allantoate permease family.</text>
</comment>
<dbReference type="PANTHER" id="PTHR30011:SF30">
    <property type="entry name" value="XENOBIOTIC COMPOUND MONOOXYGENASE, DSZA FAMILY (AFU_ORTHOLOGUE AFUA_6G01920)"/>
    <property type="match status" value="1"/>
</dbReference>
<evidence type="ECO:0000313" key="10">
    <source>
        <dbReference type="Proteomes" id="UP001056436"/>
    </source>
</evidence>
<dbReference type="GO" id="GO:0016020">
    <property type="term" value="C:membrane"/>
    <property type="evidence" value="ECO:0007669"/>
    <property type="project" value="UniProtKB-SubCell"/>
</dbReference>